<dbReference type="EMBL" id="CALNXI010003017">
    <property type="protein sequence ID" value="CAH3191838.1"/>
    <property type="molecule type" value="Genomic_DNA"/>
</dbReference>
<name>A0ABN8SJL0_9CNID</name>
<gene>
    <name evidence="2" type="ORF">PEVE_00022750</name>
</gene>
<dbReference type="Proteomes" id="UP001159427">
    <property type="component" value="Unassembled WGS sequence"/>
</dbReference>
<protein>
    <submittedName>
        <fullName evidence="2">Uncharacterized protein</fullName>
    </submittedName>
</protein>
<feature type="transmembrane region" description="Helical" evidence="1">
    <location>
        <begin position="150"/>
        <end position="171"/>
    </location>
</feature>
<evidence type="ECO:0000313" key="2">
    <source>
        <dbReference type="EMBL" id="CAH3191838.1"/>
    </source>
</evidence>
<feature type="transmembrane region" description="Helical" evidence="1">
    <location>
        <begin position="126"/>
        <end position="143"/>
    </location>
</feature>
<keyword evidence="1" id="KW-1133">Transmembrane helix</keyword>
<sequence>MNTLGLEGVTGFYRRLQGVPGGYKGSQGKIVGYNVLQGATRGYRRLHGVKGGYKWLQESHSNHLGHLSHPVIPVSHQVIPVIPVIPVVRVVPFMSVVSTIPVVSIFLFTSVILVILAVHVLPVTQVGLVIPAILAIPVVLVVLHVLVVQVVLVVLFVLVVPIVPVISVIPLSKELMIIETEPVNSNLCQVVLYLGSFYMEMSFIGSIGHLMAESWLKEFLELITKAIACNSPLNTLILSKARRVSIPDLEVEANAADVNGARAEEEAMEPLRSLCSDIGATLLQEKKPIAFASKAVTVGAKSVKDFTNLMNVDIDVDAESPYANSKTC</sequence>
<comment type="caution">
    <text evidence="2">The sequence shown here is derived from an EMBL/GenBank/DDBJ whole genome shotgun (WGS) entry which is preliminary data.</text>
</comment>
<keyword evidence="3" id="KW-1185">Reference proteome</keyword>
<organism evidence="2 3">
    <name type="scientific">Porites evermanni</name>
    <dbReference type="NCBI Taxonomy" id="104178"/>
    <lineage>
        <taxon>Eukaryota</taxon>
        <taxon>Metazoa</taxon>
        <taxon>Cnidaria</taxon>
        <taxon>Anthozoa</taxon>
        <taxon>Hexacorallia</taxon>
        <taxon>Scleractinia</taxon>
        <taxon>Fungiina</taxon>
        <taxon>Poritidae</taxon>
        <taxon>Porites</taxon>
    </lineage>
</organism>
<keyword evidence="1" id="KW-0812">Transmembrane</keyword>
<feature type="transmembrane region" description="Helical" evidence="1">
    <location>
        <begin position="99"/>
        <end position="120"/>
    </location>
</feature>
<feature type="transmembrane region" description="Helical" evidence="1">
    <location>
        <begin position="191"/>
        <end position="212"/>
    </location>
</feature>
<evidence type="ECO:0000256" key="1">
    <source>
        <dbReference type="SAM" id="Phobius"/>
    </source>
</evidence>
<proteinExistence type="predicted"/>
<evidence type="ECO:0000313" key="3">
    <source>
        <dbReference type="Proteomes" id="UP001159427"/>
    </source>
</evidence>
<reference evidence="2 3" key="1">
    <citation type="submission" date="2022-05" db="EMBL/GenBank/DDBJ databases">
        <authorList>
            <consortium name="Genoscope - CEA"/>
            <person name="William W."/>
        </authorList>
    </citation>
    <scope>NUCLEOTIDE SEQUENCE [LARGE SCALE GENOMIC DNA]</scope>
</reference>
<keyword evidence="1" id="KW-0472">Membrane</keyword>
<accession>A0ABN8SJL0</accession>